<keyword evidence="2" id="KW-1185">Reference proteome</keyword>
<reference evidence="1" key="1">
    <citation type="submission" date="2021-10" db="EMBL/GenBank/DDBJ databases">
        <title>De novo Genome Assembly of Clathrus columnatus (Basidiomycota, Fungi) Using Illumina and Nanopore Sequence Data.</title>
        <authorList>
            <person name="Ogiso-Tanaka E."/>
            <person name="Itagaki H."/>
            <person name="Hosoya T."/>
            <person name="Hosaka K."/>
        </authorList>
    </citation>
    <scope>NUCLEOTIDE SEQUENCE</scope>
    <source>
        <strain evidence="1">MO-923</strain>
    </source>
</reference>
<dbReference type="Proteomes" id="UP001050691">
    <property type="component" value="Unassembled WGS sequence"/>
</dbReference>
<accession>A0AAV5A7I8</accession>
<name>A0AAV5A7I8_9AGAM</name>
<protein>
    <submittedName>
        <fullName evidence="1">Uncharacterized protein</fullName>
    </submittedName>
</protein>
<comment type="caution">
    <text evidence="1">The sequence shown here is derived from an EMBL/GenBank/DDBJ whole genome shotgun (WGS) entry which is preliminary data.</text>
</comment>
<evidence type="ECO:0000313" key="2">
    <source>
        <dbReference type="Proteomes" id="UP001050691"/>
    </source>
</evidence>
<organism evidence="1 2">
    <name type="scientific">Clathrus columnatus</name>
    <dbReference type="NCBI Taxonomy" id="1419009"/>
    <lineage>
        <taxon>Eukaryota</taxon>
        <taxon>Fungi</taxon>
        <taxon>Dikarya</taxon>
        <taxon>Basidiomycota</taxon>
        <taxon>Agaricomycotina</taxon>
        <taxon>Agaricomycetes</taxon>
        <taxon>Phallomycetidae</taxon>
        <taxon>Phallales</taxon>
        <taxon>Clathraceae</taxon>
        <taxon>Clathrus</taxon>
    </lineage>
</organism>
<dbReference type="EMBL" id="BPWL01000005">
    <property type="protein sequence ID" value="GJJ10591.1"/>
    <property type="molecule type" value="Genomic_DNA"/>
</dbReference>
<dbReference type="AlphaFoldDB" id="A0AAV5A7I8"/>
<gene>
    <name evidence="1" type="ORF">Clacol_004818</name>
</gene>
<evidence type="ECO:0000313" key="1">
    <source>
        <dbReference type="EMBL" id="GJJ10591.1"/>
    </source>
</evidence>
<sequence length="251" mass="29457">MMYPEDSLAYFNNGKQFHLKALFPNLTDLFINIQNDWFKDPYRALFPHFMPKTVKNVHIDYTFTEPEENAWPLFYRSRVTPIRYPSTPHHLKRLSVSGVFPRIGVARLWESLFKVEELIVDGMVLPVGEDAPWGLDMGQVCDMLQFGCKGIGWHWGKGRPFYPSDMTFAEHYALGHMPDLPPPLTRSPVKHRRKVLLEPEDSFRRIRRSKSFSYLRNSPKPDNQKMTRPVMIRRKTFVVLPMTDYPYYGTG</sequence>
<proteinExistence type="predicted"/>